<dbReference type="RefSeq" id="WP_199390502.1">
    <property type="nucleotide sequence ID" value="NZ_JAEMHL010000011.1"/>
</dbReference>
<feature type="domain" description="FAS1" evidence="1">
    <location>
        <begin position="1"/>
        <end position="128"/>
    </location>
</feature>
<evidence type="ECO:0000313" key="3">
    <source>
        <dbReference type="Proteomes" id="UP000614714"/>
    </source>
</evidence>
<dbReference type="PANTHER" id="PTHR10900">
    <property type="entry name" value="PERIOSTIN-RELATED"/>
    <property type="match status" value="1"/>
</dbReference>
<dbReference type="InterPro" id="IPR000782">
    <property type="entry name" value="FAS1_domain"/>
</dbReference>
<dbReference type="InterPro" id="IPR036378">
    <property type="entry name" value="FAS1_dom_sf"/>
</dbReference>
<dbReference type="InterPro" id="IPR050904">
    <property type="entry name" value="Adhesion/Biosynth-related"/>
</dbReference>
<evidence type="ECO:0000259" key="1">
    <source>
        <dbReference type="PROSITE" id="PS50213"/>
    </source>
</evidence>
<gene>
    <name evidence="2" type="ORF">JFN91_17760</name>
</gene>
<name>A0ABS0YID7_9BACT</name>
<dbReference type="Pfam" id="PF02469">
    <property type="entry name" value="Fasciclin"/>
    <property type="match status" value="1"/>
</dbReference>
<proteinExistence type="predicted"/>
<dbReference type="SMART" id="SM00554">
    <property type="entry name" value="FAS1"/>
    <property type="match status" value="1"/>
</dbReference>
<keyword evidence="3" id="KW-1185">Reference proteome</keyword>
<protein>
    <submittedName>
        <fullName evidence="2">Fasciclin domain-containing protein</fullName>
    </submittedName>
</protein>
<dbReference type="Proteomes" id="UP000614714">
    <property type="component" value="Unassembled WGS sequence"/>
</dbReference>
<dbReference type="Gene3D" id="2.30.180.10">
    <property type="entry name" value="FAS1 domain"/>
    <property type="match status" value="1"/>
</dbReference>
<comment type="caution">
    <text evidence="2">The sequence shown here is derived from an EMBL/GenBank/DDBJ whole genome shotgun (WGS) entry which is preliminary data.</text>
</comment>
<dbReference type="SUPFAM" id="SSF82153">
    <property type="entry name" value="FAS1 domain"/>
    <property type="match status" value="1"/>
</dbReference>
<organism evidence="2 3">
    <name type="scientific">Geomonas anaerohicana</name>
    <dbReference type="NCBI Taxonomy" id="2798583"/>
    <lineage>
        <taxon>Bacteria</taxon>
        <taxon>Pseudomonadati</taxon>
        <taxon>Thermodesulfobacteriota</taxon>
        <taxon>Desulfuromonadia</taxon>
        <taxon>Geobacterales</taxon>
        <taxon>Geobacteraceae</taxon>
        <taxon>Geomonas</taxon>
    </lineage>
</organism>
<accession>A0ABS0YID7</accession>
<dbReference type="PROSITE" id="PS50213">
    <property type="entry name" value="FAS1"/>
    <property type="match status" value="1"/>
</dbReference>
<dbReference type="EMBL" id="JAEMHL010000011">
    <property type="protein sequence ID" value="MBJ6752065.1"/>
    <property type="molecule type" value="Genomic_DNA"/>
</dbReference>
<reference evidence="2 3" key="1">
    <citation type="submission" date="2020-12" db="EMBL/GenBank/DDBJ databases">
        <title>Geomonas sp. Red421, isolated from paddy soil.</title>
        <authorList>
            <person name="Xu Z."/>
            <person name="Zhang Z."/>
            <person name="Masuda Y."/>
            <person name="Itoh H."/>
            <person name="Senoo K."/>
        </authorList>
    </citation>
    <scope>NUCLEOTIDE SEQUENCE [LARGE SCALE GENOMIC DNA]</scope>
    <source>
        <strain evidence="2 3">Red421</strain>
    </source>
</reference>
<sequence length="141" mass="15118">MKDIIDTLKADGSFQTLLSLLESAGLTERLHGAGAFTLFAPNDEAFTRVKVEVIAADKDKLASLLAYHVVKGSHSSAQIAQNDHLLTESGKSLSVRSQGGRLVIDNAQYVQTDITCGNGLIQVIDNVFLPEFSGWYCGGCC</sequence>
<evidence type="ECO:0000313" key="2">
    <source>
        <dbReference type="EMBL" id="MBJ6752065.1"/>
    </source>
</evidence>